<organism evidence="2">
    <name type="scientific">marine sediment metagenome</name>
    <dbReference type="NCBI Taxonomy" id="412755"/>
    <lineage>
        <taxon>unclassified sequences</taxon>
        <taxon>metagenomes</taxon>
        <taxon>ecological metagenomes</taxon>
    </lineage>
</organism>
<reference evidence="2" key="1">
    <citation type="journal article" date="2015" name="Nature">
        <title>Complex archaea that bridge the gap between prokaryotes and eukaryotes.</title>
        <authorList>
            <person name="Spang A."/>
            <person name="Saw J.H."/>
            <person name="Jorgensen S.L."/>
            <person name="Zaremba-Niedzwiedzka K."/>
            <person name="Martijn J."/>
            <person name="Lind A.E."/>
            <person name="van Eijk R."/>
            <person name="Schleper C."/>
            <person name="Guy L."/>
            <person name="Ettema T.J."/>
        </authorList>
    </citation>
    <scope>NUCLEOTIDE SEQUENCE</scope>
</reference>
<evidence type="ECO:0000313" key="2">
    <source>
        <dbReference type="EMBL" id="KKL05517.1"/>
    </source>
</evidence>
<accession>A0A0F9AVA7</accession>
<protein>
    <submittedName>
        <fullName evidence="2">Uncharacterized protein</fullName>
    </submittedName>
</protein>
<feature type="region of interest" description="Disordered" evidence="1">
    <location>
        <begin position="1"/>
        <end position="46"/>
    </location>
</feature>
<gene>
    <name evidence="2" type="ORF">LCGC14_2605240</name>
</gene>
<evidence type="ECO:0000256" key="1">
    <source>
        <dbReference type="SAM" id="MobiDB-lite"/>
    </source>
</evidence>
<feature type="compositionally biased region" description="Low complexity" evidence="1">
    <location>
        <begin position="1"/>
        <end position="16"/>
    </location>
</feature>
<proteinExistence type="predicted"/>
<dbReference type="AlphaFoldDB" id="A0A0F9AVA7"/>
<sequence length="278" mass="29973">MSDPQAAAPDPDNAAAVENPAKGGTVLTGAVEGADPSLTEGAPTELPHAWMNGLTTEQKADADLIKSVSKFEKGIPELVGSYAELEKKLSQAVSVPNEQATEEEKARYRKAIGVPEKSEDYKLGEVKLPEDLTIDEAMQKGFLETAHSLNLSGVQADKLYQWYMASMGKQIVDARLIVKTTEDQARSIVQKDLGAGYTEAEGHMTRLFAQFGTPEVAKLYRISGIGNHPEVIKMHMKMGKAIGDHKFVDGSRGEQTGAGVVGQRTDAQIAKVMYPDAE</sequence>
<name>A0A0F9AVA7_9ZZZZ</name>
<comment type="caution">
    <text evidence="2">The sequence shown here is derived from an EMBL/GenBank/DDBJ whole genome shotgun (WGS) entry which is preliminary data.</text>
</comment>
<dbReference type="EMBL" id="LAZR01044081">
    <property type="protein sequence ID" value="KKL05517.1"/>
    <property type="molecule type" value="Genomic_DNA"/>
</dbReference>